<keyword evidence="2" id="KW-0285">Flavoprotein</keyword>
<reference evidence="6 7" key="1">
    <citation type="submission" date="2017-10" db="EMBL/GenBank/DDBJ databases">
        <title>Comparative genomics in systemic dimorphic fungi from Ajellomycetaceae.</title>
        <authorList>
            <person name="Munoz J.F."/>
            <person name="Mcewen J.G."/>
            <person name="Clay O.K."/>
            <person name="Cuomo C.A."/>
        </authorList>
    </citation>
    <scope>NUCLEOTIDE SEQUENCE [LARGE SCALE GENOMIC DNA]</scope>
    <source>
        <strain evidence="6 7">UAMH7299</strain>
    </source>
</reference>
<evidence type="ECO:0000256" key="4">
    <source>
        <dbReference type="ARBA" id="ARBA00023002"/>
    </source>
</evidence>
<keyword evidence="5" id="KW-0732">Signal</keyword>
<dbReference type="EMBL" id="PDNA01000012">
    <property type="protein sequence ID" value="PGH26908.1"/>
    <property type="molecule type" value="Genomic_DNA"/>
</dbReference>
<gene>
    <name evidence="6" type="ORF">AJ80_01491</name>
</gene>
<keyword evidence="3" id="KW-0274">FAD</keyword>
<evidence type="ECO:0008006" key="8">
    <source>
        <dbReference type="Google" id="ProtNLM"/>
    </source>
</evidence>
<dbReference type="InterPro" id="IPR050416">
    <property type="entry name" value="FAD-linked_Oxidoreductase"/>
</dbReference>
<comment type="similarity">
    <text evidence="1">Belongs to the oxygen-dependent FAD-linked oxidoreductase family.</text>
</comment>
<evidence type="ECO:0000256" key="2">
    <source>
        <dbReference type="ARBA" id="ARBA00022630"/>
    </source>
</evidence>
<dbReference type="InterPro" id="IPR016169">
    <property type="entry name" value="FAD-bd_PCMH_sub2"/>
</dbReference>
<dbReference type="SUPFAM" id="SSF56176">
    <property type="entry name" value="FAD-binding/transporter-associated domain-like"/>
    <property type="match status" value="1"/>
</dbReference>
<accession>A0A2B7Z1A6</accession>
<dbReference type="Proteomes" id="UP000224634">
    <property type="component" value="Unassembled WGS sequence"/>
</dbReference>
<protein>
    <recommendedName>
        <fullName evidence="8">FAD-binding PCMH-type domain-containing protein</fullName>
    </recommendedName>
</protein>
<dbReference type="PANTHER" id="PTHR42973">
    <property type="entry name" value="BINDING OXIDOREDUCTASE, PUTATIVE (AFU_ORTHOLOGUE AFUA_1G17690)-RELATED"/>
    <property type="match status" value="1"/>
</dbReference>
<evidence type="ECO:0000313" key="6">
    <source>
        <dbReference type="EMBL" id="PGH26908.1"/>
    </source>
</evidence>
<feature type="signal peptide" evidence="5">
    <location>
        <begin position="1"/>
        <end position="16"/>
    </location>
</feature>
<dbReference type="AlphaFoldDB" id="A0A2B7Z1A6"/>
<keyword evidence="4" id="KW-0560">Oxidoreductase</keyword>
<dbReference type="InterPro" id="IPR036318">
    <property type="entry name" value="FAD-bd_PCMH-like_sf"/>
</dbReference>
<sequence length="487" mass="53333">MMMMMMMKTAVGLVVAATSVASLATADVTPENKKSTRCCYALSENPALQNKVYYPDSTTYDARIASYWSKSAALEPWCMVLPSTAEDASEVIKVITANECPFGIRAGGHSVFPLSSSVEDGITIDFDCLHRARRQLGCCLRCVGVGGFILGGGNSFFNGAYGFACDMVKNSEIVLADGSIVNANARENRNLCIALKGDSGNFGLVTRFDMHTIPYADPKNPVIWGGGLVWDVNATDGVIDALVEFGNNVADDVDSSSYCGLSWDPRRPQGGLMTFCSLNNIRNKPSAPAFDRYMAVDGIIGSTLQSDTMLNLTRELDGGAGLYNVWFTRAFKNDPRVMRFAVERHNEFVQRLQETMLENEAQNSMLQFQPITKPMVSQGKGLKSLGLEDEIAGGPGILFAVILQMSTPASEAAVYPIAMEFQKTVDEYAASIGARWEWRYLNYADLSIDPIARYGKKSVERMRDVSAKYDPKAVFQKLRKSGHKIPT</sequence>
<dbReference type="PANTHER" id="PTHR42973:SF53">
    <property type="entry name" value="FAD-BINDING PCMH-TYPE DOMAIN-CONTAINING PROTEIN-RELATED"/>
    <property type="match status" value="1"/>
</dbReference>
<proteinExistence type="inferred from homology"/>
<organism evidence="6 7">
    <name type="scientific">Polytolypa hystricis (strain UAMH7299)</name>
    <dbReference type="NCBI Taxonomy" id="1447883"/>
    <lineage>
        <taxon>Eukaryota</taxon>
        <taxon>Fungi</taxon>
        <taxon>Dikarya</taxon>
        <taxon>Ascomycota</taxon>
        <taxon>Pezizomycotina</taxon>
        <taxon>Eurotiomycetes</taxon>
        <taxon>Eurotiomycetidae</taxon>
        <taxon>Onygenales</taxon>
        <taxon>Onygenales incertae sedis</taxon>
        <taxon>Polytolypa</taxon>
    </lineage>
</organism>
<evidence type="ECO:0000256" key="3">
    <source>
        <dbReference type="ARBA" id="ARBA00022827"/>
    </source>
</evidence>
<dbReference type="OrthoDB" id="2151789at2759"/>
<keyword evidence="7" id="KW-1185">Reference proteome</keyword>
<evidence type="ECO:0000313" key="7">
    <source>
        <dbReference type="Proteomes" id="UP000224634"/>
    </source>
</evidence>
<dbReference type="STRING" id="1447883.A0A2B7Z1A6"/>
<dbReference type="GO" id="GO:0016491">
    <property type="term" value="F:oxidoreductase activity"/>
    <property type="evidence" value="ECO:0007669"/>
    <property type="project" value="UniProtKB-KW"/>
</dbReference>
<dbReference type="Gene3D" id="3.40.462.20">
    <property type="match status" value="1"/>
</dbReference>
<name>A0A2B7Z1A6_POLH7</name>
<dbReference type="Gene3D" id="3.30.465.10">
    <property type="match status" value="2"/>
</dbReference>
<feature type="chain" id="PRO_5013378637" description="FAD-binding PCMH-type domain-containing protein" evidence="5">
    <location>
        <begin position="17"/>
        <end position="487"/>
    </location>
</feature>
<comment type="caution">
    <text evidence="6">The sequence shown here is derived from an EMBL/GenBank/DDBJ whole genome shotgun (WGS) entry which is preliminary data.</text>
</comment>
<dbReference type="GO" id="GO:0050660">
    <property type="term" value="F:flavin adenine dinucleotide binding"/>
    <property type="evidence" value="ECO:0007669"/>
    <property type="project" value="InterPro"/>
</dbReference>
<evidence type="ECO:0000256" key="1">
    <source>
        <dbReference type="ARBA" id="ARBA00005466"/>
    </source>
</evidence>
<evidence type="ECO:0000256" key="5">
    <source>
        <dbReference type="SAM" id="SignalP"/>
    </source>
</evidence>